<dbReference type="Proteomes" id="UP000004986">
    <property type="component" value="Unassembled WGS sequence"/>
</dbReference>
<protein>
    <submittedName>
        <fullName evidence="1">Uncharacterized protein</fullName>
    </submittedName>
</protein>
<comment type="caution">
    <text evidence="1">The sequence shown here is derived from an EMBL/GenBank/DDBJ whole genome shotgun (WGS) entry which is preliminary data.</text>
</comment>
<name>F3GM57_PSESJ</name>
<evidence type="ECO:0000313" key="2">
    <source>
        <dbReference type="Proteomes" id="UP000004986"/>
    </source>
</evidence>
<organism evidence="1 2">
    <name type="scientific">Pseudomonas syringae pv. pisi str. 1704B</name>
    <dbReference type="NCBI Taxonomy" id="629263"/>
    <lineage>
        <taxon>Bacteria</taxon>
        <taxon>Pseudomonadati</taxon>
        <taxon>Pseudomonadota</taxon>
        <taxon>Gammaproteobacteria</taxon>
        <taxon>Pseudomonadales</taxon>
        <taxon>Pseudomonadaceae</taxon>
        <taxon>Pseudomonas</taxon>
        <taxon>Pseudomonas syringae</taxon>
    </lineage>
</organism>
<sequence length="48" mass="5753">RCTIIWFIQRGQQNHRLHRLIRVLLTQFGNTCDERFRIGAQIFVSNPV</sequence>
<accession>F3GM57</accession>
<keyword evidence="2" id="KW-1185">Reference proteome</keyword>
<dbReference type="EMBL" id="AEAI01002853">
    <property type="protein sequence ID" value="EGH48160.1"/>
    <property type="molecule type" value="Genomic_DNA"/>
</dbReference>
<dbReference type="AlphaFoldDB" id="F3GM57"/>
<dbReference type="HOGENOM" id="CLU_3146537_0_0_6"/>
<proteinExistence type="predicted"/>
<feature type="non-terminal residue" evidence="1">
    <location>
        <position position="1"/>
    </location>
</feature>
<evidence type="ECO:0000313" key="1">
    <source>
        <dbReference type="EMBL" id="EGH48160.1"/>
    </source>
</evidence>
<gene>
    <name evidence="1" type="ORF">PSYPI_40089</name>
</gene>
<reference evidence="1 2" key="1">
    <citation type="journal article" date="2011" name="PLoS Pathog.">
        <title>Dynamic evolution of pathogenicity revealed by sequencing and comparative genomics of 19 Pseudomonas syringae isolates.</title>
        <authorList>
            <person name="Baltrus D.A."/>
            <person name="Nishimura M.T."/>
            <person name="Romanchuk A."/>
            <person name="Chang J.H."/>
            <person name="Mukhtar M.S."/>
            <person name="Cherkis K."/>
            <person name="Roach J."/>
            <person name="Grant S.R."/>
            <person name="Jones C.D."/>
            <person name="Dangl J.L."/>
        </authorList>
    </citation>
    <scope>NUCLEOTIDE SEQUENCE [LARGE SCALE GENOMIC DNA]</scope>
    <source>
        <strain evidence="1 2">1704B</strain>
    </source>
</reference>